<accession>X1DUJ2</accession>
<keyword evidence="1" id="KW-0547">Nucleotide-binding</keyword>
<dbReference type="Pfam" id="PF00012">
    <property type="entry name" value="HSP70"/>
    <property type="match status" value="1"/>
</dbReference>
<dbReference type="SUPFAM" id="SSF100920">
    <property type="entry name" value="Heat shock protein 70kD (HSP70), peptide-binding domain"/>
    <property type="match status" value="1"/>
</dbReference>
<name>X1DUJ2_9ZZZZ</name>
<dbReference type="EMBL" id="BARU01002156">
    <property type="protein sequence ID" value="GAH24701.1"/>
    <property type="molecule type" value="Genomic_DNA"/>
</dbReference>
<sequence>SLGIETLGGVATRLIERNSTIPTSKSQIFFDCC</sequence>
<keyword evidence="2" id="KW-0067">ATP-binding</keyword>
<gene>
    <name evidence="3" type="ORF">S03H2_05220</name>
</gene>
<dbReference type="InterPro" id="IPR029047">
    <property type="entry name" value="HSP70_peptide-bd_sf"/>
</dbReference>
<comment type="caution">
    <text evidence="3">The sequence shown here is derived from an EMBL/GenBank/DDBJ whole genome shotgun (WGS) entry which is preliminary data.</text>
</comment>
<organism evidence="3">
    <name type="scientific">marine sediment metagenome</name>
    <dbReference type="NCBI Taxonomy" id="412755"/>
    <lineage>
        <taxon>unclassified sequences</taxon>
        <taxon>metagenomes</taxon>
        <taxon>ecological metagenomes</taxon>
    </lineage>
</organism>
<dbReference type="InterPro" id="IPR013126">
    <property type="entry name" value="Hsp_70_fam"/>
</dbReference>
<evidence type="ECO:0000256" key="2">
    <source>
        <dbReference type="ARBA" id="ARBA00022840"/>
    </source>
</evidence>
<dbReference type="AlphaFoldDB" id="X1DUJ2"/>
<dbReference type="GO" id="GO:0140662">
    <property type="term" value="F:ATP-dependent protein folding chaperone"/>
    <property type="evidence" value="ECO:0007669"/>
    <property type="project" value="InterPro"/>
</dbReference>
<proteinExistence type="predicted"/>
<dbReference type="GO" id="GO:0005524">
    <property type="term" value="F:ATP binding"/>
    <property type="evidence" value="ECO:0007669"/>
    <property type="project" value="UniProtKB-KW"/>
</dbReference>
<evidence type="ECO:0000313" key="3">
    <source>
        <dbReference type="EMBL" id="GAH24701.1"/>
    </source>
</evidence>
<protein>
    <submittedName>
        <fullName evidence="3">Uncharacterized protein</fullName>
    </submittedName>
</protein>
<reference evidence="3" key="1">
    <citation type="journal article" date="2014" name="Front. Microbiol.">
        <title>High frequency of phylogenetically diverse reductive dehalogenase-homologous genes in deep subseafloor sedimentary metagenomes.</title>
        <authorList>
            <person name="Kawai M."/>
            <person name="Futagami T."/>
            <person name="Toyoda A."/>
            <person name="Takaki Y."/>
            <person name="Nishi S."/>
            <person name="Hori S."/>
            <person name="Arai W."/>
            <person name="Tsubouchi T."/>
            <person name="Morono Y."/>
            <person name="Uchiyama I."/>
            <person name="Ito T."/>
            <person name="Fujiyama A."/>
            <person name="Inagaki F."/>
            <person name="Takami H."/>
        </authorList>
    </citation>
    <scope>NUCLEOTIDE SEQUENCE</scope>
    <source>
        <strain evidence="3">Expedition CK06-06</strain>
    </source>
</reference>
<dbReference type="Gene3D" id="2.60.34.10">
    <property type="entry name" value="Substrate Binding Domain Of DNAk, Chain A, domain 1"/>
    <property type="match status" value="1"/>
</dbReference>
<evidence type="ECO:0000256" key="1">
    <source>
        <dbReference type="ARBA" id="ARBA00022741"/>
    </source>
</evidence>
<feature type="non-terminal residue" evidence="3">
    <location>
        <position position="1"/>
    </location>
</feature>